<gene>
    <name evidence="5" type="ORF">Q7514_15100</name>
</gene>
<dbReference type="InterPro" id="IPR045851">
    <property type="entry name" value="AMP-bd_C_sf"/>
</dbReference>
<keyword evidence="6" id="KW-1185">Reference proteome</keyword>
<evidence type="ECO:0000256" key="2">
    <source>
        <dbReference type="ARBA" id="ARBA00022598"/>
    </source>
</evidence>
<dbReference type="PANTHER" id="PTHR43201:SF5">
    <property type="entry name" value="MEDIUM-CHAIN ACYL-COA LIGASE ACSF2, MITOCHONDRIAL"/>
    <property type="match status" value="1"/>
</dbReference>
<dbReference type="Pfam" id="PF00501">
    <property type="entry name" value="AMP-binding"/>
    <property type="match status" value="1"/>
</dbReference>
<dbReference type="RefSeq" id="WP_330134088.1">
    <property type="nucleotide sequence ID" value="NZ_JAUTXY010000006.1"/>
</dbReference>
<dbReference type="Proteomes" id="UP001336020">
    <property type="component" value="Unassembled WGS sequence"/>
</dbReference>
<name>A0ABU7LBD2_9NOCA</name>
<proteinExistence type="inferred from homology"/>
<reference evidence="5 6" key="1">
    <citation type="submission" date="2023-07" db="EMBL/GenBank/DDBJ databases">
        <authorList>
            <person name="Girao M."/>
            <person name="Carvalho M.F."/>
        </authorList>
    </citation>
    <scope>NUCLEOTIDE SEQUENCE [LARGE SCALE GENOMIC DNA]</scope>
    <source>
        <strain evidence="5 6">YIM65754</strain>
    </source>
</reference>
<protein>
    <submittedName>
        <fullName evidence="5">Class I adenylate-forming enzyme family protein</fullName>
    </submittedName>
</protein>
<dbReference type="PROSITE" id="PS00455">
    <property type="entry name" value="AMP_BINDING"/>
    <property type="match status" value="1"/>
</dbReference>
<comment type="caution">
    <text evidence="5">The sequence shown here is derived from an EMBL/GenBank/DDBJ whole genome shotgun (WGS) entry which is preliminary data.</text>
</comment>
<keyword evidence="2" id="KW-0436">Ligase</keyword>
<dbReference type="Gene3D" id="3.40.50.12780">
    <property type="entry name" value="N-terminal domain of ligase-like"/>
    <property type="match status" value="1"/>
</dbReference>
<dbReference type="PANTHER" id="PTHR43201">
    <property type="entry name" value="ACYL-COA SYNTHETASE"/>
    <property type="match status" value="1"/>
</dbReference>
<evidence type="ECO:0000259" key="4">
    <source>
        <dbReference type="Pfam" id="PF13193"/>
    </source>
</evidence>
<sequence>MTVPSDPRPFLDQLISRLTGRGGAFEIVMDEVLGTEMPVMKNRGRAVADLLSQSLVWGDREYLVTSERRITFAQHARDAYALAAALRERYGVSVGDRVAILSANRPEWVTAFWATQALGAITVGINAWWVRPEIEFGIRYSRPRVVFVDEQRAETVAAMGASDAIVLTIDDDMPRLIGEFAGAQPPPPSVEEDDPAVLLFTSGTSGEPKGALHSQRNLLAVADYHRYSDAITAAWTGEQYAHGVPSDTRHLLTSSLCHITSLHNTVVPRLATGSTVVMNQGWLGIRPVLELIESEEITHWNAVPSMAARMLEIDDLDQYDLTSLIGFTLSSEPSTPEFKKRIREKLPFGSHAVVDSYTITECSTSITAATAASLDRYPGTVGEPVITVSLEIRDQHGGWLPDGQPGEVCVRSPFVMLGYWDDDEATAETITADRWLRTGDYGVVEGGRLRLLGRRADLIEQNGESIYPSEVERVLGGHPAVRECLVSGVSHPEWGQEVCAVVVLNPGTCATREELTAYVADHLAYFKIPTRWRLTRDLLPRNTTGKIVRRRFPGDDLPGY</sequence>
<feature type="domain" description="AMP-binding enzyme C-terminal" evidence="4">
    <location>
        <begin position="470"/>
        <end position="546"/>
    </location>
</feature>
<dbReference type="InterPro" id="IPR042099">
    <property type="entry name" value="ANL_N_sf"/>
</dbReference>
<dbReference type="InterPro" id="IPR000873">
    <property type="entry name" value="AMP-dep_synth/lig_dom"/>
</dbReference>
<organism evidence="5 6">
    <name type="scientific">Rhodococcus artemisiae</name>
    <dbReference type="NCBI Taxonomy" id="714159"/>
    <lineage>
        <taxon>Bacteria</taxon>
        <taxon>Bacillati</taxon>
        <taxon>Actinomycetota</taxon>
        <taxon>Actinomycetes</taxon>
        <taxon>Mycobacteriales</taxon>
        <taxon>Nocardiaceae</taxon>
        <taxon>Rhodococcus</taxon>
    </lineage>
</organism>
<dbReference type="SUPFAM" id="SSF56801">
    <property type="entry name" value="Acetyl-CoA synthetase-like"/>
    <property type="match status" value="1"/>
</dbReference>
<feature type="domain" description="AMP-dependent synthetase/ligase" evidence="3">
    <location>
        <begin position="57"/>
        <end position="420"/>
    </location>
</feature>
<dbReference type="Gene3D" id="3.30.300.30">
    <property type="match status" value="1"/>
</dbReference>
<dbReference type="EMBL" id="JAUTXY010000006">
    <property type="protein sequence ID" value="MEE2058848.1"/>
    <property type="molecule type" value="Genomic_DNA"/>
</dbReference>
<evidence type="ECO:0000259" key="3">
    <source>
        <dbReference type="Pfam" id="PF00501"/>
    </source>
</evidence>
<evidence type="ECO:0000313" key="6">
    <source>
        <dbReference type="Proteomes" id="UP001336020"/>
    </source>
</evidence>
<evidence type="ECO:0000313" key="5">
    <source>
        <dbReference type="EMBL" id="MEE2058848.1"/>
    </source>
</evidence>
<accession>A0ABU7LBD2</accession>
<dbReference type="InterPro" id="IPR020845">
    <property type="entry name" value="AMP-binding_CS"/>
</dbReference>
<evidence type="ECO:0000256" key="1">
    <source>
        <dbReference type="ARBA" id="ARBA00006432"/>
    </source>
</evidence>
<comment type="similarity">
    <text evidence="1">Belongs to the ATP-dependent AMP-binding enzyme family.</text>
</comment>
<dbReference type="InterPro" id="IPR025110">
    <property type="entry name" value="AMP-bd_C"/>
</dbReference>
<dbReference type="Pfam" id="PF13193">
    <property type="entry name" value="AMP-binding_C"/>
    <property type="match status" value="1"/>
</dbReference>